<dbReference type="AlphaFoldDB" id="A0A660KWK0"/>
<feature type="domain" description="Response regulatory" evidence="5">
    <location>
        <begin position="10"/>
        <end position="137"/>
    </location>
</feature>
<evidence type="ECO:0000259" key="5">
    <source>
        <dbReference type="PROSITE" id="PS50110"/>
    </source>
</evidence>
<keyword evidence="2" id="KW-0805">Transcription regulation</keyword>
<dbReference type="PANTHER" id="PTHR43874">
    <property type="entry name" value="TWO-COMPONENT RESPONSE REGULATOR"/>
    <property type="match status" value="1"/>
</dbReference>
<keyword evidence="3" id="KW-0804">Transcription</keyword>
<keyword evidence="1" id="KW-0902">Two-component regulatory system</keyword>
<sequence>MGMAAEAQFHVLAVDDSHLDRKLIERLLKTSSYHVTAVDSGSKALEFLGVLEDEQNQANPPSVFPNDHHQVYDLTKLLYVILFDLQESKSLKDIPVVIMSSDNIPSRINRCLEEGAEEFFLKPVQLSDVNKLRPHLLKGIAKESQPNIDKIKAMEESHSPDRTRTNYNGLEVA</sequence>
<name>A0A660KWK0_9ROSI</name>
<protein>
    <recommendedName>
        <fullName evidence="5">Response regulatory domain-containing protein</fullName>
    </recommendedName>
</protein>
<dbReference type="OrthoDB" id="60033at2759"/>
<dbReference type="InterPro" id="IPR011006">
    <property type="entry name" value="CheY-like_superfamily"/>
</dbReference>
<dbReference type="GO" id="GO:0000160">
    <property type="term" value="P:phosphorelay signal transduction system"/>
    <property type="evidence" value="ECO:0007669"/>
    <property type="project" value="UniProtKB-KW"/>
</dbReference>
<evidence type="ECO:0000256" key="2">
    <source>
        <dbReference type="ARBA" id="ARBA00023015"/>
    </source>
</evidence>
<keyword evidence="7" id="KW-1185">Reference proteome</keyword>
<accession>A0A660KWK0</accession>
<evidence type="ECO:0000313" key="7">
    <source>
        <dbReference type="Proteomes" id="UP000327013"/>
    </source>
</evidence>
<dbReference type="SUPFAM" id="SSF52172">
    <property type="entry name" value="CheY-like"/>
    <property type="match status" value="1"/>
</dbReference>
<feature type="modified residue" description="4-aspartylphosphate" evidence="4">
    <location>
        <position position="67"/>
    </location>
</feature>
<dbReference type="PROSITE" id="PS50110">
    <property type="entry name" value="RESPONSE_REGULATORY"/>
    <property type="match status" value="1"/>
</dbReference>
<dbReference type="GO" id="GO:0009736">
    <property type="term" value="P:cytokinin-activated signaling pathway"/>
    <property type="evidence" value="ECO:0007669"/>
    <property type="project" value="InterPro"/>
</dbReference>
<proteinExistence type="predicted"/>
<dbReference type="Gene3D" id="3.40.50.2300">
    <property type="match status" value="1"/>
</dbReference>
<evidence type="ECO:0000256" key="4">
    <source>
        <dbReference type="PROSITE-ProRule" id="PRU00169"/>
    </source>
</evidence>
<dbReference type="EMBL" id="CM017324">
    <property type="protein sequence ID" value="KAE8038356.1"/>
    <property type="molecule type" value="Genomic_DNA"/>
</dbReference>
<dbReference type="Proteomes" id="UP000327013">
    <property type="component" value="Chromosome 4"/>
</dbReference>
<evidence type="ECO:0000256" key="3">
    <source>
        <dbReference type="ARBA" id="ARBA00023163"/>
    </source>
</evidence>
<organism evidence="6 7">
    <name type="scientific">Carpinus fangiana</name>
    <dbReference type="NCBI Taxonomy" id="176857"/>
    <lineage>
        <taxon>Eukaryota</taxon>
        <taxon>Viridiplantae</taxon>
        <taxon>Streptophyta</taxon>
        <taxon>Embryophyta</taxon>
        <taxon>Tracheophyta</taxon>
        <taxon>Spermatophyta</taxon>
        <taxon>Magnoliopsida</taxon>
        <taxon>eudicotyledons</taxon>
        <taxon>Gunneridae</taxon>
        <taxon>Pentapetalae</taxon>
        <taxon>rosids</taxon>
        <taxon>fabids</taxon>
        <taxon>Fagales</taxon>
        <taxon>Betulaceae</taxon>
        <taxon>Carpinus</taxon>
    </lineage>
</organism>
<keyword evidence="4" id="KW-0597">Phosphoprotein</keyword>
<reference evidence="6 7" key="1">
    <citation type="submission" date="2019-06" db="EMBL/GenBank/DDBJ databases">
        <title>A chromosomal-level reference genome of Carpinus fangiana (Coryloideae, Betulaceae).</title>
        <authorList>
            <person name="Yang X."/>
            <person name="Wang Z."/>
            <person name="Zhang L."/>
            <person name="Hao G."/>
            <person name="Liu J."/>
            <person name="Yang Y."/>
        </authorList>
    </citation>
    <scope>NUCLEOTIDE SEQUENCE [LARGE SCALE GENOMIC DNA]</scope>
    <source>
        <strain evidence="6">Cfa_2016G</strain>
        <tissue evidence="6">Leaf</tissue>
    </source>
</reference>
<dbReference type="PANTHER" id="PTHR43874:SF106">
    <property type="entry name" value="TWO-COMPONENT RESPONSE REGULATOR ORR4"/>
    <property type="match status" value="1"/>
</dbReference>
<dbReference type="InterPro" id="IPR045279">
    <property type="entry name" value="ARR-like"/>
</dbReference>
<evidence type="ECO:0000256" key="1">
    <source>
        <dbReference type="ARBA" id="ARBA00023012"/>
    </source>
</evidence>
<gene>
    <name evidence="6" type="ORF">FH972_010878</name>
</gene>
<dbReference type="InterPro" id="IPR001789">
    <property type="entry name" value="Sig_transdc_resp-reg_receiver"/>
</dbReference>
<evidence type="ECO:0000313" key="6">
    <source>
        <dbReference type="EMBL" id="KAE8038356.1"/>
    </source>
</evidence>
<dbReference type="SMART" id="SM00448">
    <property type="entry name" value="REC"/>
    <property type="match status" value="1"/>
</dbReference>